<dbReference type="InterPro" id="IPR002569">
    <property type="entry name" value="Met_Sox_Rdtase_MsrA_dom"/>
</dbReference>
<reference evidence="6 7" key="1">
    <citation type="submission" date="2018-04" db="EMBL/GenBank/DDBJ databases">
        <title>Complete genome uncultured novel isolate.</title>
        <authorList>
            <person name="Merlino G."/>
        </authorList>
    </citation>
    <scope>NUCLEOTIDE SEQUENCE [LARGE SCALE GENOMIC DNA]</scope>
    <source>
        <strain evidence="7">R1DC9</strain>
    </source>
</reference>
<dbReference type="Gene3D" id="3.30.1060.10">
    <property type="entry name" value="Peptide methionine sulphoxide reductase MsrA"/>
    <property type="match status" value="1"/>
</dbReference>
<evidence type="ECO:0000256" key="4">
    <source>
        <dbReference type="ARBA" id="ARBA00048782"/>
    </source>
</evidence>
<dbReference type="AlphaFoldDB" id="A0A4D7JTD9"/>
<protein>
    <recommendedName>
        <fullName evidence="1">peptide-methionine (S)-S-oxide reductase</fullName>
        <ecNumber evidence="1">1.8.4.11</ecNumber>
    </recommendedName>
</protein>
<keyword evidence="7" id="KW-1185">Reference proteome</keyword>
<dbReference type="PANTHER" id="PTHR43774">
    <property type="entry name" value="PEPTIDE METHIONINE SULFOXIDE REDUCTASE"/>
    <property type="match status" value="1"/>
</dbReference>
<dbReference type="RefSeq" id="WP_137092383.1">
    <property type="nucleotide sequence ID" value="NZ_CP028923.1"/>
</dbReference>
<gene>
    <name evidence="6" type="ORF">DCC35_19660</name>
</gene>
<feature type="domain" description="Peptide methionine sulphoxide reductase MsrA" evidence="5">
    <location>
        <begin position="3"/>
        <end position="138"/>
    </location>
</feature>
<dbReference type="PANTHER" id="PTHR43774:SF1">
    <property type="entry name" value="PEPTIDE METHIONINE SULFOXIDE REDUCTASE MSRA 2"/>
    <property type="match status" value="1"/>
</dbReference>
<comment type="catalytic activity">
    <reaction evidence="3">
        <text>L-methionyl-[protein] + [thioredoxin]-disulfide + H2O = L-methionyl-(S)-S-oxide-[protein] + [thioredoxin]-dithiol</text>
        <dbReference type="Rhea" id="RHEA:14217"/>
        <dbReference type="Rhea" id="RHEA-COMP:10698"/>
        <dbReference type="Rhea" id="RHEA-COMP:10700"/>
        <dbReference type="Rhea" id="RHEA-COMP:12313"/>
        <dbReference type="Rhea" id="RHEA-COMP:12315"/>
        <dbReference type="ChEBI" id="CHEBI:15377"/>
        <dbReference type="ChEBI" id="CHEBI:16044"/>
        <dbReference type="ChEBI" id="CHEBI:29950"/>
        <dbReference type="ChEBI" id="CHEBI:44120"/>
        <dbReference type="ChEBI" id="CHEBI:50058"/>
        <dbReference type="EC" id="1.8.4.11"/>
    </reaction>
</comment>
<keyword evidence="2" id="KW-0560">Oxidoreductase</keyword>
<evidence type="ECO:0000313" key="7">
    <source>
        <dbReference type="Proteomes" id="UP000298616"/>
    </source>
</evidence>
<evidence type="ECO:0000259" key="5">
    <source>
        <dbReference type="Pfam" id="PF01625"/>
    </source>
</evidence>
<dbReference type="KEGG" id="fpf:DCC35_19660"/>
<evidence type="ECO:0000256" key="3">
    <source>
        <dbReference type="ARBA" id="ARBA00047806"/>
    </source>
</evidence>
<dbReference type="InterPro" id="IPR036509">
    <property type="entry name" value="Met_Sox_Rdtase_MsrA_sf"/>
</dbReference>
<dbReference type="EMBL" id="CP028923">
    <property type="protein sequence ID" value="QCK16790.1"/>
    <property type="molecule type" value="Genomic_DNA"/>
</dbReference>
<dbReference type="EC" id="1.8.4.11" evidence="1"/>
<dbReference type="Proteomes" id="UP000298616">
    <property type="component" value="Chromosome"/>
</dbReference>
<dbReference type="GO" id="GO:0008113">
    <property type="term" value="F:peptide-methionine (S)-S-oxide reductase activity"/>
    <property type="evidence" value="ECO:0007669"/>
    <property type="project" value="UniProtKB-EC"/>
</dbReference>
<proteinExistence type="predicted"/>
<evidence type="ECO:0000256" key="2">
    <source>
        <dbReference type="ARBA" id="ARBA00023002"/>
    </source>
</evidence>
<evidence type="ECO:0000256" key="1">
    <source>
        <dbReference type="ARBA" id="ARBA00012502"/>
    </source>
</evidence>
<accession>A0A4D7JTD9</accession>
<dbReference type="Pfam" id="PF01625">
    <property type="entry name" value="PMSR"/>
    <property type="match status" value="1"/>
</dbReference>
<dbReference type="SUPFAM" id="SSF55068">
    <property type="entry name" value="Peptide methionine sulfoxide reductase"/>
    <property type="match status" value="1"/>
</dbReference>
<dbReference type="OrthoDB" id="4174719at2"/>
<comment type="catalytic activity">
    <reaction evidence="4">
        <text>[thioredoxin]-disulfide + L-methionine + H2O = L-methionine (S)-S-oxide + [thioredoxin]-dithiol</text>
        <dbReference type="Rhea" id="RHEA:19993"/>
        <dbReference type="Rhea" id="RHEA-COMP:10698"/>
        <dbReference type="Rhea" id="RHEA-COMP:10700"/>
        <dbReference type="ChEBI" id="CHEBI:15377"/>
        <dbReference type="ChEBI" id="CHEBI:29950"/>
        <dbReference type="ChEBI" id="CHEBI:50058"/>
        <dbReference type="ChEBI" id="CHEBI:57844"/>
        <dbReference type="ChEBI" id="CHEBI:58772"/>
        <dbReference type="EC" id="1.8.4.11"/>
    </reaction>
</comment>
<name>A0A4D7JTD9_9BACT</name>
<sequence length="169" mass="19602">MNIGLGGGCHWCTEGIFQSLKGVTKVDQGWISGEIPHENYSEAILIEFDENIISLDTIIEIHLLTHSSEAAHSFRNKYRSAIYFFDEEQFQSVTHILIKLSEKFKKKFITRAIRFKDFKLNKADQLDYFYTRPEAPFCETYIIPKIKMLINSHSDVINTKALNVIDNYC</sequence>
<organism evidence="6 7">
    <name type="scientific">Mangrovivirga cuniculi</name>
    <dbReference type="NCBI Taxonomy" id="2715131"/>
    <lineage>
        <taxon>Bacteria</taxon>
        <taxon>Pseudomonadati</taxon>
        <taxon>Bacteroidota</taxon>
        <taxon>Cytophagia</taxon>
        <taxon>Cytophagales</taxon>
        <taxon>Mangrovivirgaceae</taxon>
        <taxon>Mangrovivirga</taxon>
    </lineage>
</organism>
<evidence type="ECO:0000313" key="6">
    <source>
        <dbReference type="EMBL" id="QCK16790.1"/>
    </source>
</evidence>